<dbReference type="RefSeq" id="WP_089737255.1">
    <property type="nucleotide sequence ID" value="NZ_FNEG01000004.1"/>
</dbReference>
<dbReference type="AlphaFoldDB" id="A0A2X2VHB0"/>
<organism evidence="2 4">
    <name type="scientific">Chryseobacterium jejuense</name>
    <dbReference type="NCBI Taxonomy" id="445960"/>
    <lineage>
        <taxon>Bacteria</taxon>
        <taxon>Pseudomonadati</taxon>
        <taxon>Bacteroidota</taxon>
        <taxon>Flavobacteriia</taxon>
        <taxon>Flavobacteriales</taxon>
        <taxon>Weeksellaceae</taxon>
        <taxon>Chryseobacterium group</taxon>
        <taxon>Chryseobacterium</taxon>
    </lineage>
</organism>
<name>A0A2X2VHB0_CHRJE</name>
<accession>A0A2X2VHB0</accession>
<evidence type="ECO:0000313" key="2">
    <source>
        <dbReference type="EMBL" id="SQB28546.1"/>
    </source>
</evidence>
<keyword evidence="3" id="KW-1185">Reference proteome</keyword>
<sequence>MPGVEFDKKKDTKRKGIEPTQVKSIKLMTALEKGSDNDGTGKNFNQDGVVFGKTYKFIVNGYTNLAPQDKKKIKWKFKYHSISKNKWIEHNSTVTGEEYNLYLNEKDICGRMIHVMAYINDDESEGYLKVWHHNRFRFFDRKLVEKQAEERAKEPWKIKQASSSLCGMAALYNALIKKDPNRYLKIVKDLLRTGECTLDSYTIAPHPAALEMYDVHPKRTQDFRSMGMFEVDWLVLATTRSKESTRNLIYKGKESGKLDMLKAVNWPDMLTRMGKQVGGFGNSTAHGLSYTSINDKKTVIGGRVHDYFSDSDFKELLTIDSLHKKGRHILMMIDADMIYNKASYSSLVDVFNDSHWVVYEGDLAFYDSDQNVTVDLDKVETVSFKIFTWGRNPQSGEYISLAGKIEPDKDVQAMIKKPGLNSKSFKSNYYGYIEMY</sequence>
<reference evidence="2 4" key="2">
    <citation type="submission" date="2018-06" db="EMBL/GenBank/DDBJ databases">
        <authorList>
            <consortium name="Pathogen Informatics"/>
            <person name="Doyle S."/>
        </authorList>
    </citation>
    <scope>NUCLEOTIDE SEQUENCE [LARGE SCALE GENOMIC DNA]</scope>
    <source>
        <strain evidence="2 4">NCTC13492</strain>
    </source>
</reference>
<dbReference type="OrthoDB" id="6717961at2"/>
<dbReference type="EMBL" id="UAWB01000002">
    <property type="protein sequence ID" value="SQB28546.1"/>
    <property type="molecule type" value="Genomic_DNA"/>
</dbReference>
<gene>
    <name evidence="2" type="ORF">NCTC13492_01845</name>
    <name evidence="1" type="ORF">SAMN05421542_3031</name>
</gene>
<evidence type="ECO:0000313" key="1">
    <source>
        <dbReference type="EMBL" id="SDJ21104.1"/>
    </source>
</evidence>
<dbReference type="Proteomes" id="UP000199426">
    <property type="component" value="Unassembled WGS sequence"/>
</dbReference>
<protein>
    <submittedName>
        <fullName evidence="2">Uncharacterized protein</fullName>
    </submittedName>
</protein>
<dbReference type="EMBL" id="FNEG01000004">
    <property type="protein sequence ID" value="SDJ21104.1"/>
    <property type="molecule type" value="Genomic_DNA"/>
</dbReference>
<proteinExistence type="predicted"/>
<evidence type="ECO:0000313" key="3">
    <source>
        <dbReference type="Proteomes" id="UP000199426"/>
    </source>
</evidence>
<evidence type="ECO:0000313" key="4">
    <source>
        <dbReference type="Proteomes" id="UP000251670"/>
    </source>
</evidence>
<reference evidence="1 3" key="1">
    <citation type="submission" date="2016-10" db="EMBL/GenBank/DDBJ databases">
        <authorList>
            <person name="Varghese N."/>
            <person name="Submissions S."/>
        </authorList>
    </citation>
    <scope>NUCLEOTIDE SEQUENCE [LARGE SCALE GENOMIC DNA]</scope>
    <source>
        <strain evidence="1 3">DSM 19299</strain>
    </source>
</reference>
<dbReference type="STRING" id="445960.SAMN05421542_3031"/>
<dbReference type="Proteomes" id="UP000251670">
    <property type="component" value="Unassembled WGS sequence"/>
</dbReference>